<dbReference type="GO" id="GO:0015807">
    <property type="term" value="P:L-amino acid transport"/>
    <property type="evidence" value="ECO:0007669"/>
    <property type="project" value="TreeGrafter"/>
</dbReference>
<reference evidence="9 10" key="1">
    <citation type="journal article" date="2015" name="Genome Announc.">
        <title>Complete genome sequences for 59 burkholderia isolates, both pathogenic and near neighbor.</title>
        <authorList>
            <person name="Johnson S.L."/>
            <person name="Bishop-Lilly K.A."/>
            <person name="Ladner J.T."/>
            <person name="Daligault H.E."/>
            <person name="Davenport K.W."/>
            <person name="Jaissle J."/>
            <person name="Frey K.G."/>
            <person name="Koroleva G.I."/>
            <person name="Bruce D.C."/>
            <person name="Coyne S.R."/>
            <person name="Broomall S.M."/>
            <person name="Li P.E."/>
            <person name="Teshima H."/>
            <person name="Gibbons H.S."/>
            <person name="Palacios G.F."/>
            <person name="Rosenzweig C.N."/>
            <person name="Redden C.L."/>
            <person name="Xu Y."/>
            <person name="Minogue T.D."/>
            <person name="Chain P.S."/>
        </authorList>
    </citation>
    <scope>NUCLEOTIDE SEQUENCE [LARGE SCALE GENOMIC DNA]</scope>
    <source>
        <strain evidence="9 10">ATCC BAA-463</strain>
    </source>
</reference>
<sequence>MTLILRKLCAAYGNDTVLHQIDLQVAPGEIVALVGANGAGKSTMVRTISGLINSSAGEIWFDGERIDRLASGQRVLRGIAHVPEGRQVFHDMTILENLRLGAYVHRGRRPDRCTTREIERLCKRFPVLAPRLNDMSGNLSGGQQQILAIARGLMAAPKLLILDEPSLGVSPALVQEIFGLIKQLRDDGISVLLSEQNARQSLAIADRGYVMSNGRVVTEGDARALLQSEEIAARYLGVAAVSSERNREYVGQLASKLKHALAT</sequence>
<keyword evidence="7" id="KW-0029">Amino-acid transport</keyword>
<accession>A0AAU8TJA3</accession>
<dbReference type="InterPro" id="IPR027417">
    <property type="entry name" value="P-loop_NTPase"/>
</dbReference>
<evidence type="ECO:0000256" key="6">
    <source>
        <dbReference type="ARBA" id="ARBA00022840"/>
    </source>
</evidence>
<keyword evidence="5" id="KW-0547">Nucleotide-binding</keyword>
<keyword evidence="3" id="KW-1003">Cell membrane</keyword>
<dbReference type="RefSeq" id="WP_046568725.1">
    <property type="nucleotide sequence ID" value="NZ_CP010026.1"/>
</dbReference>
<evidence type="ECO:0000259" key="8">
    <source>
        <dbReference type="PROSITE" id="PS50893"/>
    </source>
</evidence>
<dbReference type="PANTHER" id="PTHR43820:SF4">
    <property type="entry name" value="HIGH-AFFINITY BRANCHED-CHAIN AMINO ACID TRANSPORT ATP-BINDING PROTEIN LIVF"/>
    <property type="match status" value="1"/>
</dbReference>
<dbReference type="Proteomes" id="UP000032614">
    <property type="component" value="Chromosome 1"/>
</dbReference>
<evidence type="ECO:0000256" key="3">
    <source>
        <dbReference type="ARBA" id="ARBA00022475"/>
    </source>
</evidence>
<keyword evidence="2" id="KW-0813">Transport</keyword>
<dbReference type="AlphaFoldDB" id="A0AAU8TJA3"/>
<dbReference type="Pfam" id="PF00005">
    <property type="entry name" value="ABC_tran"/>
    <property type="match status" value="1"/>
</dbReference>
<dbReference type="GO" id="GO:0005524">
    <property type="term" value="F:ATP binding"/>
    <property type="evidence" value="ECO:0007669"/>
    <property type="project" value="UniProtKB-KW"/>
</dbReference>
<evidence type="ECO:0000256" key="7">
    <source>
        <dbReference type="ARBA" id="ARBA00022970"/>
    </source>
</evidence>
<dbReference type="GO" id="GO:0016887">
    <property type="term" value="F:ATP hydrolysis activity"/>
    <property type="evidence" value="ECO:0007669"/>
    <property type="project" value="InterPro"/>
</dbReference>
<feature type="domain" description="ABC transporter" evidence="8">
    <location>
        <begin position="3"/>
        <end position="238"/>
    </location>
</feature>
<protein>
    <submittedName>
        <fullName evidence="9">ABC transporter family protein</fullName>
    </submittedName>
</protein>
<evidence type="ECO:0000313" key="10">
    <source>
        <dbReference type="Proteomes" id="UP000032614"/>
    </source>
</evidence>
<dbReference type="Gene3D" id="3.40.50.300">
    <property type="entry name" value="P-loop containing nucleotide triphosphate hydrolases"/>
    <property type="match status" value="1"/>
</dbReference>
<organism evidence="9 10">
    <name type="scientific">Paraburkholderia fungorum</name>
    <dbReference type="NCBI Taxonomy" id="134537"/>
    <lineage>
        <taxon>Bacteria</taxon>
        <taxon>Pseudomonadati</taxon>
        <taxon>Pseudomonadota</taxon>
        <taxon>Betaproteobacteria</taxon>
        <taxon>Burkholderiales</taxon>
        <taxon>Burkholderiaceae</taxon>
        <taxon>Paraburkholderia</taxon>
    </lineage>
</organism>
<evidence type="ECO:0000256" key="5">
    <source>
        <dbReference type="ARBA" id="ARBA00022741"/>
    </source>
</evidence>
<evidence type="ECO:0000256" key="2">
    <source>
        <dbReference type="ARBA" id="ARBA00022448"/>
    </source>
</evidence>
<evidence type="ECO:0000313" key="9">
    <source>
        <dbReference type="EMBL" id="AJZ60815.1"/>
    </source>
</evidence>
<dbReference type="CDD" id="cd03224">
    <property type="entry name" value="ABC_TM1139_LivF_branched"/>
    <property type="match status" value="1"/>
</dbReference>
<keyword evidence="4" id="KW-0472">Membrane</keyword>
<dbReference type="InterPro" id="IPR052156">
    <property type="entry name" value="BCAA_Transport_ATP-bd_LivF"/>
</dbReference>
<dbReference type="GO" id="GO:0015658">
    <property type="term" value="F:branched-chain amino acid transmembrane transporter activity"/>
    <property type="evidence" value="ECO:0007669"/>
    <property type="project" value="TreeGrafter"/>
</dbReference>
<keyword evidence="4" id="KW-0997">Cell inner membrane</keyword>
<name>A0AAU8TJA3_9BURK</name>
<comment type="similarity">
    <text evidence="1">Belongs to the ABC transporter superfamily.</text>
</comment>
<evidence type="ECO:0000256" key="4">
    <source>
        <dbReference type="ARBA" id="ARBA00022519"/>
    </source>
</evidence>
<gene>
    <name evidence="9" type="ORF">OI25_3026</name>
</gene>
<proteinExistence type="inferred from homology"/>
<dbReference type="InterPro" id="IPR003593">
    <property type="entry name" value="AAA+_ATPase"/>
</dbReference>
<dbReference type="InterPro" id="IPR003439">
    <property type="entry name" value="ABC_transporter-like_ATP-bd"/>
</dbReference>
<dbReference type="PROSITE" id="PS50893">
    <property type="entry name" value="ABC_TRANSPORTER_2"/>
    <property type="match status" value="1"/>
</dbReference>
<dbReference type="PANTHER" id="PTHR43820">
    <property type="entry name" value="HIGH-AFFINITY BRANCHED-CHAIN AMINO ACID TRANSPORT ATP-BINDING PROTEIN LIVF"/>
    <property type="match status" value="1"/>
</dbReference>
<dbReference type="GeneID" id="66516951"/>
<dbReference type="KEGG" id="bfn:OI25_3026"/>
<dbReference type="SMART" id="SM00382">
    <property type="entry name" value="AAA"/>
    <property type="match status" value="1"/>
</dbReference>
<keyword evidence="6" id="KW-0067">ATP-binding</keyword>
<dbReference type="SUPFAM" id="SSF52540">
    <property type="entry name" value="P-loop containing nucleoside triphosphate hydrolases"/>
    <property type="match status" value="1"/>
</dbReference>
<dbReference type="EMBL" id="CP010026">
    <property type="protein sequence ID" value="AJZ60815.1"/>
    <property type="molecule type" value="Genomic_DNA"/>
</dbReference>
<evidence type="ECO:0000256" key="1">
    <source>
        <dbReference type="ARBA" id="ARBA00005417"/>
    </source>
</evidence>